<keyword evidence="5" id="KW-1185">Reference proteome</keyword>
<comment type="caution">
    <text evidence="4">The sequence shown here is derived from an EMBL/GenBank/DDBJ whole genome shotgun (WGS) entry which is preliminary data.</text>
</comment>
<dbReference type="Gene3D" id="1.20.1050.130">
    <property type="match status" value="1"/>
</dbReference>
<dbReference type="InterPro" id="IPR004046">
    <property type="entry name" value="GST_C"/>
</dbReference>
<evidence type="ECO:0000313" key="4">
    <source>
        <dbReference type="EMBL" id="KAK5635883.1"/>
    </source>
</evidence>
<dbReference type="Proteomes" id="UP001305414">
    <property type="component" value="Unassembled WGS sequence"/>
</dbReference>
<dbReference type="AlphaFoldDB" id="A0AAN7UYE3"/>
<name>A0AAN7UYE3_9PEZI</name>
<organism evidence="4 5">
    <name type="scientific">Xylaria bambusicola</name>
    <dbReference type="NCBI Taxonomy" id="326684"/>
    <lineage>
        <taxon>Eukaryota</taxon>
        <taxon>Fungi</taxon>
        <taxon>Dikarya</taxon>
        <taxon>Ascomycota</taxon>
        <taxon>Pezizomycotina</taxon>
        <taxon>Sordariomycetes</taxon>
        <taxon>Xylariomycetidae</taxon>
        <taxon>Xylariales</taxon>
        <taxon>Xylariaceae</taxon>
        <taxon>Xylaria</taxon>
    </lineage>
</organism>
<evidence type="ECO:0000259" key="2">
    <source>
        <dbReference type="PROSITE" id="PS50404"/>
    </source>
</evidence>
<feature type="domain" description="GST C-terminal" evidence="3">
    <location>
        <begin position="103"/>
        <end position="237"/>
    </location>
</feature>
<accession>A0AAN7UYE3</accession>
<dbReference type="PROSITE" id="PS50404">
    <property type="entry name" value="GST_NTER"/>
    <property type="match status" value="1"/>
</dbReference>
<reference evidence="4 5" key="1">
    <citation type="submission" date="2023-10" db="EMBL/GenBank/DDBJ databases">
        <title>Draft genome sequence of Xylaria bambusicola isolate GMP-LS, the root and basal stem rot pathogen of sugarcane in Indonesia.</title>
        <authorList>
            <person name="Selvaraj P."/>
            <person name="Muralishankar V."/>
            <person name="Muruganantham S."/>
            <person name="Sp S."/>
            <person name="Haryani S."/>
            <person name="Lau K.J.X."/>
            <person name="Naqvi N.I."/>
        </authorList>
    </citation>
    <scope>NUCLEOTIDE SEQUENCE [LARGE SCALE GENOMIC DNA]</scope>
    <source>
        <strain evidence="4">GMP-LS</strain>
    </source>
</reference>
<dbReference type="InterPro" id="IPR036282">
    <property type="entry name" value="Glutathione-S-Trfase_C_sf"/>
</dbReference>
<evidence type="ECO:0000259" key="3">
    <source>
        <dbReference type="PROSITE" id="PS50405"/>
    </source>
</evidence>
<dbReference type="SFLD" id="SFLDS00019">
    <property type="entry name" value="Glutathione_Transferase_(cytos"/>
    <property type="match status" value="1"/>
</dbReference>
<dbReference type="SUPFAM" id="SSF52833">
    <property type="entry name" value="Thioredoxin-like"/>
    <property type="match status" value="1"/>
</dbReference>
<dbReference type="SFLD" id="SFLDG00358">
    <property type="entry name" value="Main_(cytGST)"/>
    <property type="match status" value="1"/>
</dbReference>
<dbReference type="PROSITE" id="PS50405">
    <property type="entry name" value="GST_CTER"/>
    <property type="match status" value="1"/>
</dbReference>
<dbReference type="CDD" id="cd03048">
    <property type="entry name" value="GST_N_Ure2p_like"/>
    <property type="match status" value="1"/>
</dbReference>
<dbReference type="Pfam" id="PF13409">
    <property type="entry name" value="GST_N_2"/>
    <property type="match status" value="1"/>
</dbReference>
<dbReference type="PANTHER" id="PTHR44051">
    <property type="entry name" value="GLUTATHIONE S-TRANSFERASE-RELATED"/>
    <property type="match status" value="1"/>
</dbReference>
<dbReference type="SUPFAM" id="SSF47616">
    <property type="entry name" value="GST C-terminal domain-like"/>
    <property type="match status" value="1"/>
</dbReference>
<proteinExistence type="inferred from homology"/>
<dbReference type="InterPro" id="IPR010987">
    <property type="entry name" value="Glutathione-S-Trfase_C-like"/>
</dbReference>
<evidence type="ECO:0000313" key="5">
    <source>
        <dbReference type="Proteomes" id="UP001305414"/>
    </source>
</evidence>
<dbReference type="InterPro" id="IPR004045">
    <property type="entry name" value="Glutathione_S-Trfase_N"/>
</dbReference>
<protein>
    <recommendedName>
        <fullName evidence="6">Glutathione S-transferase</fullName>
    </recommendedName>
</protein>
<feature type="domain" description="GST N-terminal" evidence="2">
    <location>
        <begin position="15"/>
        <end position="96"/>
    </location>
</feature>
<dbReference type="InterPro" id="IPR040079">
    <property type="entry name" value="Glutathione_S-Trfase"/>
</dbReference>
<evidence type="ECO:0008006" key="6">
    <source>
        <dbReference type="Google" id="ProtNLM"/>
    </source>
</evidence>
<gene>
    <name evidence="4" type="ORF">RRF57_011595</name>
</gene>
<comment type="similarity">
    <text evidence="1">Belongs to the GST superfamily.</text>
</comment>
<evidence type="ECO:0000256" key="1">
    <source>
        <dbReference type="ARBA" id="ARBA00007409"/>
    </source>
</evidence>
<dbReference type="EMBL" id="JAWHQM010000059">
    <property type="protein sequence ID" value="KAK5635883.1"/>
    <property type="molecule type" value="Genomic_DNA"/>
</dbReference>
<sequence>MLFSHHVQLLAAMSSSLKPIKSYGSVGPNPPKMILEELGLPYEIQKVGIADVKSPEYTTINPNGRLPAIYDPNTDLTLWESGAIVEYLIETYDKDNKISFPKGSNESYLTKQWLYFQVSGQGPYYGQAVWFHKYHPEKIQSAVDRYIKEIYRVTGVVEGHLAKEKAKGTSSDGPWLVGGKITFADIAWYMWSAIIGSILPEGSISYDEYPLVKDWLARLGERPSVKHGKGLVSPPQQ</sequence>
<dbReference type="PANTHER" id="PTHR44051:SF23">
    <property type="entry name" value="GLUTATHIONE S-TRANSFERASE-LIKE PROTEIN TPCF"/>
    <property type="match status" value="1"/>
</dbReference>
<dbReference type="Pfam" id="PF00043">
    <property type="entry name" value="GST_C"/>
    <property type="match status" value="1"/>
</dbReference>
<dbReference type="InterPro" id="IPR036249">
    <property type="entry name" value="Thioredoxin-like_sf"/>
</dbReference>